<evidence type="ECO:0000256" key="3">
    <source>
        <dbReference type="ARBA" id="ARBA00022692"/>
    </source>
</evidence>
<keyword evidence="3 7" id="KW-0812">Transmembrane</keyword>
<keyword evidence="2" id="KW-0813">Transport</keyword>
<dbReference type="InterPro" id="IPR013657">
    <property type="entry name" value="SCL35B1-4/HUT1"/>
</dbReference>
<feature type="region of interest" description="Disordered" evidence="6">
    <location>
        <begin position="1"/>
        <end position="43"/>
    </location>
</feature>
<comment type="subcellular location">
    <subcellularLocation>
        <location evidence="1">Membrane</location>
        <topology evidence="1">Multi-pass membrane protein</topology>
    </subcellularLocation>
</comment>
<evidence type="ECO:0000256" key="7">
    <source>
        <dbReference type="SAM" id="Phobius"/>
    </source>
</evidence>
<feature type="transmembrane region" description="Helical" evidence="7">
    <location>
        <begin position="243"/>
        <end position="262"/>
    </location>
</feature>
<evidence type="ECO:0000256" key="1">
    <source>
        <dbReference type="ARBA" id="ARBA00004141"/>
    </source>
</evidence>
<dbReference type="EMBL" id="BLLK01000019">
    <property type="protein sequence ID" value="GFH43969.1"/>
    <property type="molecule type" value="Genomic_DNA"/>
</dbReference>
<dbReference type="Pfam" id="PF08449">
    <property type="entry name" value="UAA"/>
    <property type="match status" value="1"/>
</dbReference>
<evidence type="ECO:0000256" key="6">
    <source>
        <dbReference type="SAM" id="MobiDB-lite"/>
    </source>
</evidence>
<evidence type="ECO:0000256" key="4">
    <source>
        <dbReference type="ARBA" id="ARBA00022989"/>
    </source>
</evidence>
<dbReference type="GO" id="GO:0005460">
    <property type="term" value="F:UDP-glucose transmembrane transporter activity"/>
    <property type="evidence" value="ECO:0007669"/>
    <property type="project" value="TreeGrafter"/>
</dbReference>
<dbReference type="PANTHER" id="PTHR10778:SF18">
    <property type="entry name" value="SUGAR PHOSPHATE TRANSPORTER DOMAIN-CONTAINING PROTEIN"/>
    <property type="match status" value="1"/>
</dbReference>
<keyword evidence="5 7" id="KW-0472">Membrane</keyword>
<feature type="transmembrane region" description="Helical" evidence="7">
    <location>
        <begin position="320"/>
        <end position="342"/>
    </location>
</feature>
<comment type="caution">
    <text evidence="8">The sequence shown here is derived from an EMBL/GenBank/DDBJ whole genome shotgun (WGS) entry which is preliminary data.</text>
</comment>
<keyword evidence="9" id="KW-1185">Reference proteome</keyword>
<feature type="transmembrane region" description="Helical" evidence="7">
    <location>
        <begin position="79"/>
        <end position="98"/>
    </location>
</feature>
<keyword evidence="4 7" id="KW-1133">Transmembrane helix</keyword>
<proteinExistence type="predicted"/>
<feature type="compositionally biased region" description="Low complexity" evidence="6">
    <location>
        <begin position="29"/>
        <end position="43"/>
    </location>
</feature>
<dbReference type="GO" id="GO:0000139">
    <property type="term" value="C:Golgi membrane"/>
    <property type="evidence" value="ECO:0007669"/>
    <property type="project" value="TreeGrafter"/>
</dbReference>
<accession>A0AAD3GZ43</accession>
<evidence type="ECO:0000256" key="2">
    <source>
        <dbReference type="ARBA" id="ARBA00022448"/>
    </source>
</evidence>
<dbReference type="PANTHER" id="PTHR10778">
    <property type="entry name" value="SOLUTE CARRIER FAMILY 35 MEMBER B"/>
    <property type="match status" value="1"/>
</dbReference>
<dbReference type="AlphaFoldDB" id="A0AAD3GZ43"/>
<organism evidence="8 9">
    <name type="scientific">Chaetoceros tenuissimus</name>
    <dbReference type="NCBI Taxonomy" id="426638"/>
    <lineage>
        <taxon>Eukaryota</taxon>
        <taxon>Sar</taxon>
        <taxon>Stramenopiles</taxon>
        <taxon>Ochrophyta</taxon>
        <taxon>Bacillariophyta</taxon>
        <taxon>Coscinodiscophyceae</taxon>
        <taxon>Chaetocerotophycidae</taxon>
        <taxon>Chaetocerotales</taxon>
        <taxon>Chaetocerotaceae</taxon>
        <taxon>Chaetoceros</taxon>
    </lineage>
</organism>
<dbReference type="GO" id="GO:0005789">
    <property type="term" value="C:endoplasmic reticulum membrane"/>
    <property type="evidence" value="ECO:0007669"/>
    <property type="project" value="TreeGrafter"/>
</dbReference>
<evidence type="ECO:0000256" key="5">
    <source>
        <dbReference type="ARBA" id="ARBA00023136"/>
    </source>
</evidence>
<feature type="transmembrane region" description="Helical" evidence="7">
    <location>
        <begin position="282"/>
        <end position="300"/>
    </location>
</feature>
<sequence length="413" mass="45229">MKRNSSSSIERRSIPSIDVELQKSETEETYSTTYSPSSSIGSMMSTIDDEEQLSLLTKSPSSSRSKASSSTYLPKHKSMTFIFCVSGIYAAYLLYGQYQEDVFTYQSNHISSTLDTSVAFTFIWFVQVVEALTNTIMGILGRYMTQSKEQRSVRPNQKYFFYSGFSQVSSKALTSLALNTGLSFPLATMAKSGKMAPVMLGQLILGGTSYSVRDYLQVSAIICGTAMLGLSKAKGGAKSHSSSLGVVFIMASLAMDGITGGLQKRLKRDAQKNQHDLKGYDFMFYTNLYMFLVALVVANLNGDLVNGVSYCMQDPQICKLIAKFCVCSAVGQSFIFLTIAQFDPLVCSTVTTTRKIASVFLSIFTKGHHMNNQAWCGVFVACMGILSEVQDKVGKGSKKSSTRDSLTRQAKTP</sequence>
<feature type="transmembrane region" description="Helical" evidence="7">
    <location>
        <begin position="118"/>
        <end position="139"/>
    </location>
</feature>
<gene>
    <name evidence="8" type="ORF">CTEN210_00443</name>
</gene>
<evidence type="ECO:0000313" key="8">
    <source>
        <dbReference type="EMBL" id="GFH43969.1"/>
    </source>
</evidence>
<dbReference type="GO" id="GO:0005459">
    <property type="term" value="F:UDP-galactose transmembrane transporter activity"/>
    <property type="evidence" value="ECO:0007669"/>
    <property type="project" value="TreeGrafter"/>
</dbReference>
<name>A0AAD3GZ43_9STRA</name>
<dbReference type="Proteomes" id="UP001054902">
    <property type="component" value="Unassembled WGS sequence"/>
</dbReference>
<protein>
    <submittedName>
        <fullName evidence="8">Uncharacterized protein</fullName>
    </submittedName>
</protein>
<reference evidence="8 9" key="1">
    <citation type="journal article" date="2021" name="Sci. Rep.">
        <title>The genome of the diatom Chaetoceros tenuissimus carries an ancient integrated fragment of an extant virus.</title>
        <authorList>
            <person name="Hongo Y."/>
            <person name="Kimura K."/>
            <person name="Takaki Y."/>
            <person name="Yoshida Y."/>
            <person name="Baba S."/>
            <person name="Kobayashi G."/>
            <person name="Nagasaki K."/>
            <person name="Hano T."/>
            <person name="Tomaru Y."/>
        </authorList>
    </citation>
    <scope>NUCLEOTIDE SEQUENCE [LARGE SCALE GENOMIC DNA]</scope>
    <source>
        <strain evidence="8 9">NIES-3715</strain>
    </source>
</reference>
<evidence type="ECO:0000313" key="9">
    <source>
        <dbReference type="Proteomes" id="UP001054902"/>
    </source>
</evidence>